<dbReference type="InterPro" id="IPR031571">
    <property type="entry name" value="RcpC_dom"/>
</dbReference>
<sequence length="347" mass="37103">MRIFRLSRNALLLLAAIAAGLAAAWFARRYIQDHIRALDEQAKVRTVSRIVADFDLPEGLRLERLHLAVMQVPASWVPSGSIAPEDVQSIEGKVVTTAMRKGDILLRANLASQRHEAFSQKVRSGRRAITMPVDAINSVSGMLVPGDLIDLYVSFEYRRKRITAPLLQGVLVLATGSDSQPSGVGDESVQGTAFSTVTLDTAPEEAARLVAARQAGTITALLRHPSDVKASNKGVQGDLATLLGIAKPISVTRARAAVIYGNQPQHRLPALLSDPRPSMPELSRGLIELPETEDIVSAWINSLPGVRTSGSASPVEPIAANEGMSVAADDVRDIGATQVQTPAVPRD</sequence>
<dbReference type="InterPro" id="IPR013974">
    <property type="entry name" value="SAF"/>
</dbReference>
<dbReference type="AlphaFoldDB" id="A0A356LBW1"/>
<dbReference type="SMART" id="SM00858">
    <property type="entry name" value="SAF"/>
    <property type="match status" value="1"/>
</dbReference>
<organism evidence="2 3">
    <name type="scientific">Advenella kashmirensis</name>
    <dbReference type="NCBI Taxonomy" id="310575"/>
    <lineage>
        <taxon>Bacteria</taxon>
        <taxon>Pseudomonadati</taxon>
        <taxon>Pseudomonadota</taxon>
        <taxon>Betaproteobacteria</taxon>
        <taxon>Burkholderiales</taxon>
        <taxon>Alcaligenaceae</taxon>
    </lineage>
</organism>
<evidence type="ECO:0000313" key="2">
    <source>
        <dbReference type="EMBL" id="HBP28432.1"/>
    </source>
</evidence>
<dbReference type="Pfam" id="PF08666">
    <property type="entry name" value="SAF"/>
    <property type="match status" value="1"/>
</dbReference>
<feature type="domain" description="SAF" evidence="1">
    <location>
        <begin position="47"/>
        <end position="111"/>
    </location>
</feature>
<reference evidence="2 3" key="1">
    <citation type="journal article" date="2018" name="Nat. Biotechnol.">
        <title>A standardized bacterial taxonomy based on genome phylogeny substantially revises the tree of life.</title>
        <authorList>
            <person name="Parks D.H."/>
            <person name="Chuvochina M."/>
            <person name="Waite D.W."/>
            <person name="Rinke C."/>
            <person name="Skarshewski A."/>
            <person name="Chaumeil P.A."/>
            <person name="Hugenholtz P."/>
        </authorList>
    </citation>
    <scope>NUCLEOTIDE SEQUENCE [LARGE SCALE GENOMIC DNA]</scope>
    <source>
        <strain evidence="2">UBA10707</strain>
    </source>
</reference>
<dbReference type="Pfam" id="PF16976">
    <property type="entry name" value="RcpC"/>
    <property type="match status" value="1"/>
</dbReference>
<dbReference type="CDD" id="cd11614">
    <property type="entry name" value="SAF_CpaB_FlgA_like"/>
    <property type="match status" value="1"/>
</dbReference>
<evidence type="ECO:0000259" key="1">
    <source>
        <dbReference type="SMART" id="SM00858"/>
    </source>
</evidence>
<accession>A0A356LBW1</accession>
<dbReference type="NCBIfam" id="TIGR03177">
    <property type="entry name" value="pilus_cpaB"/>
    <property type="match status" value="1"/>
</dbReference>
<gene>
    <name evidence="2" type="primary">cpaB</name>
    <name evidence="2" type="ORF">DD666_03325</name>
</gene>
<evidence type="ECO:0000313" key="3">
    <source>
        <dbReference type="Proteomes" id="UP000264036"/>
    </source>
</evidence>
<protein>
    <submittedName>
        <fullName evidence="2">Flp pilus assembly protein CpaB</fullName>
    </submittedName>
</protein>
<dbReference type="InterPro" id="IPR017592">
    <property type="entry name" value="Pilus_assmbl_Flp-typ_CpaB"/>
</dbReference>
<proteinExistence type="predicted"/>
<comment type="caution">
    <text evidence="2">The sequence shown here is derived from an EMBL/GenBank/DDBJ whole genome shotgun (WGS) entry which is preliminary data.</text>
</comment>
<dbReference type="EMBL" id="DOEK01000005">
    <property type="protein sequence ID" value="HBP28432.1"/>
    <property type="molecule type" value="Genomic_DNA"/>
</dbReference>
<name>A0A356LBW1_9BURK</name>
<dbReference type="Proteomes" id="UP000264036">
    <property type="component" value="Unassembled WGS sequence"/>
</dbReference>